<evidence type="ECO:0000256" key="1">
    <source>
        <dbReference type="ARBA" id="ARBA00023002"/>
    </source>
</evidence>
<keyword evidence="1" id="KW-0560">Oxidoreductase</keyword>
<dbReference type="Proteomes" id="UP000192911">
    <property type="component" value="Unassembled WGS sequence"/>
</dbReference>
<evidence type="ECO:0000259" key="2">
    <source>
        <dbReference type="Pfam" id="PF00248"/>
    </source>
</evidence>
<proteinExistence type="predicted"/>
<evidence type="ECO:0000313" key="3">
    <source>
        <dbReference type="EMBL" id="SMF28849.1"/>
    </source>
</evidence>
<dbReference type="InterPro" id="IPR020471">
    <property type="entry name" value="AKR"/>
</dbReference>
<dbReference type="GeneID" id="95553897"/>
<keyword evidence="4" id="KW-1185">Reference proteome</keyword>
<dbReference type="PANTHER" id="PTHR43364">
    <property type="entry name" value="NADH-SPECIFIC METHYLGLYOXAL REDUCTASE-RELATED"/>
    <property type="match status" value="1"/>
</dbReference>
<dbReference type="Gene3D" id="3.20.20.100">
    <property type="entry name" value="NADP-dependent oxidoreductase domain"/>
    <property type="match status" value="1"/>
</dbReference>
<dbReference type="PRINTS" id="PR00069">
    <property type="entry name" value="ALDKETRDTASE"/>
</dbReference>
<reference evidence="4" key="1">
    <citation type="submission" date="2017-04" db="EMBL/GenBank/DDBJ databases">
        <authorList>
            <person name="Varghese N."/>
            <person name="Submissions S."/>
        </authorList>
    </citation>
    <scope>NUCLEOTIDE SEQUENCE [LARGE SCALE GENOMIC DNA]</scope>
    <source>
        <strain evidence="4">Ballard 720</strain>
    </source>
</reference>
<dbReference type="InterPro" id="IPR023210">
    <property type="entry name" value="NADP_OxRdtase_dom"/>
</dbReference>
<dbReference type="OrthoDB" id="5488419at2"/>
<organism evidence="3 4">
    <name type="scientific">Trinickia caryophylli</name>
    <name type="common">Paraburkholderia caryophylli</name>
    <dbReference type="NCBI Taxonomy" id="28094"/>
    <lineage>
        <taxon>Bacteria</taxon>
        <taxon>Pseudomonadati</taxon>
        <taxon>Pseudomonadota</taxon>
        <taxon>Betaproteobacteria</taxon>
        <taxon>Burkholderiales</taxon>
        <taxon>Burkholderiaceae</taxon>
        <taxon>Trinickia</taxon>
    </lineage>
</organism>
<dbReference type="STRING" id="28094.SAMN06295900_10519"/>
<dbReference type="GO" id="GO:0005829">
    <property type="term" value="C:cytosol"/>
    <property type="evidence" value="ECO:0007669"/>
    <property type="project" value="TreeGrafter"/>
</dbReference>
<evidence type="ECO:0000313" key="4">
    <source>
        <dbReference type="Proteomes" id="UP000192911"/>
    </source>
</evidence>
<dbReference type="AlphaFoldDB" id="A0A1X7E823"/>
<name>A0A1X7E823_TRICW</name>
<protein>
    <submittedName>
        <fullName evidence="3">Predicted oxidoreductase</fullName>
    </submittedName>
</protein>
<dbReference type="InterPro" id="IPR050523">
    <property type="entry name" value="AKR_Detox_Biosynth"/>
</dbReference>
<dbReference type="PROSITE" id="PS00062">
    <property type="entry name" value="ALDOKETO_REDUCTASE_2"/>
    <property type="match status" value="1"/>
</dbReference>
<feature type="domain" description="NADP-dependent oxidoreductase" evidence="2">
    <location>
        <begin position="15"/>
        <end position="318"/>
    </location>
</feature>
<dbReference type="SUPFAM" id="SSF51430">
    <property type="entry name" value="NAD(P)-linked oxidoreductase"/>
    <property type="match status" value="1"/>
</dbReference>
<dbReference type="InterPro" id="IPR036812">
    <property type="entry name" value="NAD(P)_OxRdtase_dom_sf"/>
</dbReference>
<dbReference type="PANTHER" id="PTHR43364:SF4">
    <property type="entry name" value="NAD(P)-LINKED OXIDOREDUCTASE SUPERFAMILY PROTEIN"/>
    <property type="match status" value="1"/>
</dbReference>
<gene>
    <name evidence="3" type="ORF">SAMN06295900_10519</name>
</gene>
<dbReference type="InterPro" id="IPR018170">
    <property type="entry name" value="Aldo/ket_reductase_CS"/>
</dbReference>
<dbReference type="EMBL" id="FXAH01000005">
    <property type="protein sequence ID" value="SMF28849.1"/>
    <property type="molecule type" value="Genomic_DNA"/>
</dbReference>
<dbReference type="FunFam" id="3.20.20.100:FF:000004">
    <property type="entry name" value="Oxidoreductase, aldo/keto reductase"/>
    <property type="match status" value="1"/>
</dbReference>
<accession>A0A1X7E823</accession>
<dbReference type="GO" id="GO:0016491">
    <property type="term" value="F:oxidoreductase activity"/>
    <property type="evidence" value="ECO:0007669"/>
    <property type="project" value="UniProtKB-KW"/>
</dbReference>
<dbReference type="RefSeq" id="WP_085227297.1">
    <property type="nucleotide sequence ID" value="NZ_BSQD01000004.1"/>
</dbReference>
<dbReference type="Pfam" id="PF00248">
    <property type="entry name" value="Aldo_ket_red"/>
    <property type="match status" value="1"/>
</dbReference>
<sequence>MEYRKLGRTGLSVSRLCLGTMTFGFQTDEETAGRIMATAADVGVTFFDTADVYPLGGGDERAGETERIVGRWLKGQRQRFVLATKAVGKMGPSPWDQGASRKHLLDAIDASLARLGTDYVDLYQLHSDDRETPLDETLEALDMIVRSGRARYIGVSNFLAYRLARALGRADTLRLARFVSVQPRYNLLFRQIERELLPLAEEEGLGVIPYNPLAGGLLTGKHSAGDAPPAGRFTLGTAGKLYQDRYWHEREFETVGAFCRLADEARIARVTAAVGWVLAHPAITSAIVGASRPEQLADSLAAVDKPLAPSLKTALDELSQQYRFGDAAR</sequence>